<feature type="region of interest" description="Disordered" evidence="1">
    <location>
        <begin position="114"/>
        <end position="153"/>
    </location>
</feature>
<comment type="caution">
    <text evidence="2">The sequence shown here is derived from an EMBL/GenBank/DDBJ whole genome shotgun (WGS) entry which is preliminary data.</text>
</comment>
<evidence type="ECO:0000256" key="1">
    <source>
        <dbReference type="SAM" id="MobiDB-lite"/>
    </source>
</evidence>
<reference evidence="2" key="2">
    <citation type="submission" date="2023-01" db="EMBL/GenBank/DDBJ databases">
        <title>Draft genome sequence of Algimonas porphyrae strain NBRC 108216.</title>
        <authorList>
            <person name="Sun Q."/>
            <person name="Mori K."/>
        </authorList>
    </citation>
    <scope>NUCLEOTIDE SEQUENCE</scope>
    <source>
        <strain evidence="2">NBRC 108216</strain>
    </source>
</reference>
<dbReference type="Proteomes" id="UP001161390">
    <property type="component" value="Unassembled WGS sequence"/>
</dbReference>
<sequence length="153" mass="16593">MARRTASDSLTSAQQVMAAALEDIAVPTHEPLFDGAEMYWAEILKARANTDWPAEDLTMAAKLANTMLLHKRDQTALFDQGSTIMKGDNPAPNPLVAICHTHISTIKAIRQDLQIHGRGKNGEARDAGKRRGQRRKTQDAAKSGGALFAGESD</sequence>
<evidence type="ECO:0000313" key="3">
    <source>
        <dbReference type="Proteomes" id="UP001161390"/>
    </source>
</evidence>
<evidence type="ECO:0008006" key="4">
    <source>
        <dbReference type="Google" id="ProtNLM"/>
    </source>
</evidence>
<gene>
    <name evidence="2" type="ORF">GCM10007854_13360</name>
</gene>
<feature type="compositionally biased region" description="Basic and acidic residues" evidence="1">
    <location>
        <begin position="114"/>
        <end position="129"/>
    </location>
</feature>
<accession>A0ABQ5UYN3</accession>
<protein>
    <recommendedName>
        <fullName evidence="4">Terminase small subunit</fullName>
    </recommendedName>
</protein>
<dbReference type="EMBL" id="BSNJ01000002">
    <property type="protein sequence ID" value="GLQ20381.1"/>
    <property type="molecule type" value="Genomic_DNA"/>
</dbReference>
<name>A0ABQ5UYN3_9PROT</name>
<dbReference type="RefSeq" id="WP_284370894.1">
    <property type="nucleotide sequence ID" value="NZ_BSNJ01000002.1"/>
</dbReference>
<reference evidence="2" key="1">
    <citation type="journal article" date="2014" name="Int. J. Syst. Evol. Microbiol.">
        <title>Complete genome of a new Firmicutes species belonging to the dominant human colonic microbiota ('Ruminococcus bicirculans') reveals two chromosomes and a selective capacity to utilize plant glucans.</title>
        <authorList>
            <consortium name="NISC Comparative Sequencing Program"/>
            <person name="Wegmann U."/>
            <person name="Louis P."/>
            <person name="Goesmann A."/>
            <person name="Henrissat B."/>
            <person name="Duncan S.H."/>
            <person name="Flint H.J."/>
        </authorList>
    </citation>
    <scope>NUCLEOTIDE SEQUENCE</scope>
    <source>
        <strain evidence="2">NBRC 108216</strain>
    </source>
</reference>
<proteinExistence type="predicted"/>
<organism evidence="2 3">
    <name type="scientific">Algimonas porphyrae</name>
    <dbReference type="NCBI Taxonomy" id="1128113"/>
    <lineage>
        <taxon>Bacteria</taxon>
        <taxon>Pseudomonadati</taxon>
        <taxon>Pseudomonadota</taxon>
        <taxon>Alphaproteobacteria</taxon>
        <taxon>Maricaulales</taxon>
        <taxon>Robiginitomaculaceae</taxon>
        <taxon>Algimonas</taxon>
    </lineage>
</organism>
<evidence type="ECO:0000313" key="2">
    <source>
        <dbReference type="EMBL" id="GLQ20381.1"/>
    </source>
</evidence>
<keyword evidence="3" id="KW-1185">Reference proteome</keyword>